<dbReference type="GO" id="GO:0050163">
    <property type="term" value="F:oxaloacetate tautomerase activity"/>
    <property type="evidence" value="ECO:0007669"/>
    <property type="project" value="UniProtKB-ARBA"/>
</dbReference>
<dbReference type="InterPro" id="IPR036663">
    <property type="entry name" value="Fumarylacetoacetase_C_sf"/>
</dbReference>
<feature type="domain" description="Fumarylacetoacetase-like C-terminal" evidence="3">
    <location>
        <begin position="108"/>
        <end position="322"/>
    </location>
</feature>
<sequence length="327" mass="35096">MLFNQAPVRRIRFSNCSLPKRTTATGQTPQWSRLVRFIPSSSPHGSEAVIGEPVDASLDVGRAIYEAKQPVKVNLYSGTTVLDAGQATGEQAEIGELLSPLGQDEVGTIRCIGLNYRKHAKEASLPIPTVPILFLKPSTALTGPYPSKIIIPRSVVADEAADYESELAVVMGKDCKDVTEETALDYVLGYTAGNDVSSRKVQFEQSQWCFSKGFDTACPIGPVIVSTSSIPDPSKLVIKGHKTDPNGQTKTLQDSPLNDLIFPIPKIISFLSRGTTLKAGTVILTGTPSGIGFFYDPKETLVHGSTFTVEVSDGIGSLINEVIEEGK</sequence>
<evidence type="ECO:0000256" key="1">
    <source>
        <dbReference type="ARBA" id="ARBA00010211"/>
    </source>
</evidence>
<dbReference type="EMBL" id="FMSP01000017">
    <property type="protein sequence ID" value="SCV73157.1"/>
    <property type="molecule type" value="Genomic_DNA"/>
</dbReference>
<dbReference type="Gene3D" id="3.90.850.10">
    <property type="entry name" value="Fumarylacetoacetase-like, C-terminal domain"/>
    <property type="match status" value="1"/>
</dbReference>
<comment type="similarity">
    <text evidence="1">Belongs to the FAH family.</text>
</comment>
<accession>A0A238FIT1</accession>
<evidence type="ECO:0000259" key="3">
    <source>
        <dbReference type="Pfam" id="PF01557"/>
    </source>
</evidence>
<dbReference type="FunFam" id="3.90.850.10:FF:000002">
    <property type="entry name" value="2-hydroxyhepta-2,4-diene-1,7-dioate isomerase"/>
    <property type="match status" value="1"/>
</dbReference>
<dbReference type="GO" id="GO:0006107">
    <property type="term" value="P:oxaloacetate metabolic process"/>
    <property type="evidence" value="ECO:0007669"/>
    <property type="project" value="UniProtKB-ARBA"/>
</dbReference>
<dbReference type="SUPFAM" id="SSF56529">
    <property type="entry name" value="FAH"/>
    <property type="match status" value="1"/>
</dbReference>
<keyword evidence="5" id="KW-1185">Reference proteome</keyword>
<reference evidence="5" key="1">
    <citation type="submission" date="2016-09" db="EMBL/GenBank/DDBJ databases">
        <authorList>
            <person name="Jeantristanb JTB J.-T."/>
            <person name="Ricardo R."/>
        </authorList>
    </citation>
    <scope>NUCLEOTIDE SEQUENCE [LARGE SCALE GENOMIC DNA]</scope>
</reference>
<dbReference type="Proteomes" id="UP000198372">
    <property type="component" value="Unassembled WGS sequence"/>
</dbReference>
<dbReference type="Pfam" id="PF01557">
    <property type="entry name" value="FAA_hydrolase"/>
    <property type="match status" value="1"/>
</dbReference>
<dbReference type="GO" id="GO:0018773">
    <property type="term" value="F:acetylpyruvate hydrolase activity"/>
    <property type="evidence" value="ECO:0007669"/>
    <property type="project" value="TreeGrafter"/>
</dbReference>
<dbReference type="OrthoDB" id="411064at2759"/>
<protein>
    <submittedName>
        <fullName evidence="4">BQ2448_7082 protein</fullName>
    </submittedName>
</protein>
<evidence type="ECO:0000256" key="2">
    <source>
        <dbReference type="ARBA" id="ARBA00022723"/>
    </source>
</evidence>
<dbReference type="GO" id="GO:0046872">
    <property type="term" value="F:metal ion binding"/>
    <property type="evidence" value="ECO:0007669"/>
    <property type="project" value="UniProtKB-KW"/>
</dbReference>
<dbReference type="PANTHER" id="PTHR11820">
    <property type="entry name" value="ACYLPYRUVASE"/>
    <property type="match status" value="1"/>
</dbReference>
<gene>
    <name evidence="4" type="ORF">BQ2448_7082</name>
</gene>
<dbReference type="PANTHER" id="PTHR11820:SF7">
    <property type="entry name" value="ACYLPYRUVASE FAHD1, MITOCHONDRIAL"/>
    <property type="match status" value="1"/>
</dbReference>
<evidence type="ECO:0000313" key="5">
    <source>
        <dbReference type="Proteomes" id="UP000198372"/>
    </source>
</evidence>
<proteinExistence type="inferred from homology"/>
<dbReference type="STRING" id="269621.A0A238FIT1"/>
<organism evidence="4 5">
    <name type="scientific">Microbotryum intermedium</name>
    <dbReference type="NCBI Taxonomy" id="269621"/>
    <lineage>
        <taxon>Eukaryota</taxon>
        <taxon>Fungi</taxon>
        <taxon>Dikarya</taxon>
        <taxon>Basidiomycota</taxon>
        <taxon>Pucciniomycotina</taxon>
        <taxon>Microbotryomycetes</taxon>
        <taxon>Microbotryales</taxon>
        <taxon>Microbotryaceae</taxon>
        <taxon>Microbotryum</taxon>
    </lineage>
</organism>
<dbReference type="AlphaFoldDB" id="A0A238FIT1"/>
<evidence type="ECO:0000313" key="4">
    <source>
        <dbReference type="EMBL" id="SCV73157.1"/>
    </source>
</evidence>
<name>A0A238FIT1_9BASI</name>
<keyword evidence="2" id="KW-0479">Metal-binding</keyword>
<dbReference type="InterPro" id="IPR011234">
    <property type="entry name" value="Fumarylacetoacetase-like_C"/>
</dbReference>